<accession>A0A4R4ENA5</accession>
<evidence type="ECO:0000256" key="1">
    <source>
        <dbReference type="ARBA" id="ARBA00010792"/>
    </source>
</evidence>
<evidence type="ECO:0000259" key="3">
    <source>
        <dbReference type="Pfam" id="PF09335"/>
    </source>
</evidence>
<evidence type="ECO:0000313" key="5">
    <source>
        <dbReference type="Proteomes" id="UP000295418"/>
    </source>
</evidence>
<dbReference type="InterPro" id="IPR051311">
    <property type="entry name" value="DedA_domain"/>
</dbReference>
<name>A0A4R4ENA5_9BACL</name>
<feature type="transmembrane region" description="Helical" evidence="2">
    <location>
        <begin position="51"/>
        <end position="73"/>
    </location>
</feature>
<comment type="caution">
    <text evidence="4">The sequence shown here is derived from an EMBL/GenBank/DDBJ whole genome shotgun (WGS) entry which is preliminary data.</text>
</comment>
<feature type="transmembrane region" description="Helical" evidence="2">
    <location>
        <begin position="12"/>
        <end position="31"/>
    </location>
</feature>
<dbReference type="EMBL" id="SKFG01000001">
    <property type="protein sequence ID" value="TCZ80900.1"/>
    <property type="molecule type" value="Genomic_DNA"/>
</dbReference>
<dbReference type="PANTHER" id="PTHR42709:SF9">
    <property type="entry name" value="ALKALINE PHOSPHATASE LIKE PROTEIN"/>
    <property type="match status" value="1"/>
</dbReference>
<dbReference type="Proteomes" id="UP000295418">
    <property type="component" value="Unassembled WGS sequence"/>
</dbReference>
<dbReference type="Pfam" id="PF09335">
    <property type="entry name" value="VTT_dom"/>
    <property type="match status" value="1"/>
</dbReference>
<dbReference type="OrthoDB" id="9782291at2"/>
<comment type="similarity">
    <text evidence="1">Belongs to the DedA family.</text>
</comment>
<proteinExistence type="inferred from homology"/>
<dbReference type="AlphaFoldDB" id="A0A4R4ENA5"/>
<evidence type="ECO:0000313" key="4">
    <source>
        <dbReference type="EMBL" id="TCZ80900.1"/>
    </source>
</evidence>
<feature type="domain" description="VTT" evidence="3">
    <location>
        <begin position="31"/>
        <end position="156"/>
    </location>
</feature>
<organism evidence="4 5">
    <name type="scientific">Paenibacillus albiflavus</name>
    <dbReference type="NCBI Taxonomy" id="2545760"/>
    <lineage>
        <taxon>Bacteria</taxon>
        <taxon>Bacillati</taxon>
        <taxon>Bacillota</taxon>
        <taxon>Bacilli</taxon>
        <taxon>Bacillales</taxon>
        <taxon>Paenibacillaceae</taxon>
        <taxon>Paenibacillus</taxon>
    </lineage>
</organism>
<feature type="transmembrane region" description="Helical" evidence="2">
    <location>
        <begin position="138"/>
        <end position="158"/>
    </location>
</feature>
<keyword evidence="2" id="KW-0472">Membrane</keyword>
<dbReference type="InterPro" id="IPR032816">
    <property type="entry name" value="VTT_dom"/>
</dbReference>
<dbReference type="RefSeq" id="WP_132415658.1">
    <property type="nucleotide sequence ID" value="NZ_SKFG01000001.1"/>
</dbReference>
<reference evidence="4 5" key="1">
    <citation type="submission" date="2019-03" db="EMBL/GenBank/DDBJ databases">
        <authorList>
            <person name="Kim M.K.M."/>
        </authorList>
    </citation>
    <scope>NUCLEOTIDE SEQUENCE [LARGE SCALE GENOMIC DNA]</scope>
    <source>
        <strain evidence="4 5">18JY21-1</strain>
    </source>
</reference>
<protein>
    <submittedName>
        <fullName evidence="4">DedA family protein</fullName>
    </submittedName>
</protein>
<keyword evidence="2" id="KW-0812">Transmembrane</keyword>
<feature type="transmembrane region" description="Helical" evidence="2">
    <location>
        <begin position="170"/>
        <end position="193"/>
    </location>
</feature>
<dbReference type="PANTHER" id="PTHR42709">
    <property type="entry name" value="ALKALINE PHOSPHATASE LIKE PROTEIN"/>
    <property type="match status" value="1"/>
</dbReference>
<gene>
    <name evidence="4" type="ORF">E0485_01015</name>
</gene>
<evidence type="ECO:0000256" key="2">
    <source>
        <dbReference type="SAM" id="Phobius"/>
    </source>
</evidence>
<dbReference type="GO" id="GO:0005886">
    <property type="term" value="C:plasma membrane"/>
    <property type="evidence" value="ECO:0007669"/>
    <property type="project" value="TreeGrafter"/>
</dbReference>
<keyword evidence="2" id="KW-1133">Transmembrane helix</keyword>
<keyword evidence="5" id="KW-1185">Reference proteome</keyword>
<sequence>MNYDSLVMMIHDFGYAALFFALWLGIVGIPIPDEVIVMTGGAVTANGILLVIPAFLLTYLGVISGLSLGYVLGRTMGEKIVNRLRRRQKFDKYFLISDRLMQKYGKFALSISYLLPIVRHVMPYLVGLHRMKFRHYALFAYTSGLIWTFTFFTIGRFVGKHIEEIGKLIYNYGIDILVLVLIGLVMLLIVQILKQYRGHKERG</sequence>